<organism evidence="1 2">
    <name type="scientific">Streblomastix strix</name>
    <dbReference type="NCBI Taxonomy" id="222440"/>
    <lineage>
        <taxon>Eukaryota</taxon>
        <taxon>Metamonada</taxon>
        <taxon>Preaxostyla</taxon>
        <taxon>Oxymonadida</taxon>
        <taxon>Streblomastigidae</taxon>
        <taxon>Streblomastix</taxon>
    </lineage>
</organism>
<reference evidence="1 2" key="1">
    <citation type="submission" date="2019-03" db="EMBL/GenBank/DDBJ databases">
        <title>Single cell metagenomics reveals metabolic interactions within the superorganism composed of flagellate Streblomastix strix and complex community of Bacteroidetes bacteria on its surface.</title>
        <authorList>
            <person name="Treitli S.C."/>
            <person name="Kolisko M."/>
            <person name="Husnik F."/>
            <person name="Keeling P."/>
            <person name="Hampl V."/>
        </authorList>
    </citation>
    <scope>NUCLEOTIDE SEQUENCE [LARGE SCALE GENOMIC DNA]</scope>
    <source>
        <strain evidence="1">ST1C</strain>
    </source>
</reference>
<accession>A0A5J4VU05</accession>
<name>A0A5J4VU05_9EUKA</name>
<dbReference type="EMBL" id="SNRW01005108">
    <property type="protein sequence ID" value="KAA6385783.1"/>
    <property type="molecule type" value="Genomic_DNA"/>
</dbReference>
<evidence type="ECO:0000313" key="1">
    <source>
        <dbReference type="EMBL" id="KAA6385783.1"/>
    </source>
</evidence>
<protein>
    <submittedName>
        <fullName evidence="1">Uncharacterized protein</fullName>
    </submittedName>
</protein>
<gene>
    <name evidence="1" type="ORF">EZS28_018691</name>
</gene>
<evidence type="ECO:0000313" key="2">
    <source>
        <dbReference type="Proteomes" id="UP000324800"/>
    </source>
</evidence>
<dbReference type="AlphaFoldDB" id="A0A5J4VU05"/>
<proteinExistence type="predicted"/>
<dbReference type="Proteomes" id="UP000324800">
    <property type="component" value="Unassembled WGS sequence"/>
</dbReference>
<sequence length="1164" mass="134309">MVETITIAIVKGPSTNLVVKPPPSGSAYGMSLPNKSSNVVVGVESAPHEVERLMAILEEESTFAIYEGMKPMIFHGRSVRRDIQNDKENNITNNEEKQNGDEENFEIAEGFQIFITCNDLKKLSPALRSRCFCIQMETAHNEVQLKELSESVLNARDKSKTGKLLFSKDTFSPHRIVNSARGIGNDKITTTNIAYGVQMSFIRCFREDKDQKDIFINAEDIIKKIGKEKITVSSNRWEEFIKQAGQFEYSAIYQFIKQKEMKWPDDGDELLSQMFSIHHKGKDRIKSLHIYDKMKIIQLEEFLRNFEICILEWFKEMKLSDIQKTVSVLAEVDFIVTQLYGIATPISQKFFRFRYLLEILQHAIELSDLNVGQGDILIQKSINKDSFAGFEIGGKSDEDWMFIVARIQHTIQIFASLPEIFPSVPVYSYMLSTYMKNFFAQQEIKAKNIKPTPIILLENQYIRKLLRFINLMSKEDESAAVVGYIARSGLEINMYINNAPLLEKDNKTVQLILRNNKNPIIRFGEQEIPARIAEVSQIIPTGQFQITPFLDIDLSSLTKQTHDWIFNLKELTAEQKLWVLTDLFSEIPSDFLTQNETLAELIQQTRKYIIIAIKIGKNPFGTSLLPLKAKSCEKAFEIALFMENVNKQQPRIFADNLLKNQKTAEKALNYLASYDDSIDELVKFFRNVGIDLWIGASQFLIEVHKQIIELDEIGQMIEKQRILVNDFKSQIDILEKISKNTKFEKDAEIVVQFLRKINEPLRTADQQRLQSSTQQLQAFIQSVKRRIDIDTDSVKIPQIVEKYVWEPSCDKVVTALIEYSHREEAISKVAENSSFDNIVSVLALYNQYQKSSNIVNIFSYLLEQAKEGQKLNKEDISQLQSLSRTHLLCDNAFNEKYHPISISDTLQLLLRGDEYIINMLQNSSNSISFIQFPSFQPVDLLSCIQFTTSSGAFSGPLTQSSNYIPFKIGNYIPQNTIEALLKCAELLKGKDLRTKLEEKELQQWNTFIPNDNTGQIFRRLLKISEEIKQQQFQPEWLFDPDSDLETLKRELGKNPGLGIAYQKYPAEYKLSLIAKSEWENKRRLSVLYILFQTLANQNQTPKPQNQYRQTWEDKFQSMLLQFDRKDKYYGYRIANLLECNLIEDSEAKIARSVINTILRTSYLS</sequence>
<comment type="caution">
    <text evidence="1">The sequence shown here is derived from an EMBL/GenBank/DDBJ whole genome shotgun (WGS) entry which is preliminary data.</text>
</comment>